<name>A0ABQ5KC31_9EUKA</name>
<organism evidence="1 2">
    <name type="scientific">Aduncisulcus paluster</name>
    <dbReference type="NCBI Taxonomy" id="2918883"/>
    <lineage>
        <taxon>Eukaryota</taxon>
        <taxon>Metamonada</taxon>
        <taxon>Carpediemonas-like organisms</taxon>
        <taxon>Aduncisulcus</taxon>
    </lineage>
</organism>
<proteinExistence type="predicted"/>
<evidence type="ECO:0000313" key="2">
    <source>
        <dbReference type="Proteomes" id="UP001057375"/>
    </source>
</evidence>
<dbReference type="Proteomes" id="UP001057375">
    <property type="component" value="Unassembled WGS sequence"/>
</dbReference>
<keyword evidence="2" id="KW-1185">Reference proteome</keyword>
<feature type="non-terminal residue" evidence="1">
    <location>
        <position position="67"/>
    </location>
</feature>
<gene>
    <name evidence="1" type="ORF">ADUPG1_005404</name>
</gene>
<evidence type="ECO:0000313" key="1">
    <source>
        <dbReference type="EMBL" id="GKT30105.1"/>
    </source>
</evidence>
<comment type="caution">
    <text evidence="1">The sequence shown here is derived from an EMBL/GenBank/DDBJ whole genome shotgun (WGS) entry which is preliminary data.</text>
</comment>
<reference evidence="1" key="1">
    <citation type="submission" date="2022-03" db="EMBL/GenBank/DDBJ databases">
        <title>Draft genome sequence of Aduncisulcus paluster, a free-living microaerophilic Fornicata.</title>
        <authorList>
            <person name="Yuyama I."/>
            <person name="Kume K."/>
            <person name="Tamura T."/>
            <person name="Inagaki Y."/>
            <person name="Hashimoto T."/>
        </authorList>
    </citation>
    <scope>NUCLEOTIDE SEQUENCE</scope>
    <source>
        <strain evidence="1">NY0171</strain>
    </source>
</reference>
<accession>A0ABQ5KC31</accession>
<protein>
    <submittedName>
        <fullName evidence="1">Uncharacterized protein</fullName>
    </submittedName>
</protein>
<dbReference type="EMBL" id="BQXS01008610">
    <property type="protein sequence ID" value="GKT30105.1"/>
    <property type="molecule type" value="Genomic_DNA"/>
</dbReference>
<sequence>MKAKGAYGKDLLFEEWFYLIEMKGEIDALICWTTSQKLDLLGPRWMITDEEDDDWFMEDDMGEEKGG</sequence>